<dbReference type="Gene3D" id="3.40.30.10">
    <property type="entry name" value="Glutaredoxin"/>
    <property type="match status" value="1"/>
</dbReference>
<dbReference type="PANTHER" id="PTHR44051:SF8">
    <property type="entry name" value="GLUTATHIONE S-TRANSFERASE GSTA"/>
    <property type="match status" value="1"/>
</dbReference>
<protein>
    <submittedName>
        <fullName evidence="4">Glutathione S-transferase</fullName>
    </submittedName>
</protein>
<dbReference type="EMBL" id="KZ819328">
    <property type="protein sequence ID" value="PWN20388.1"/>
    <property type="molecule type" value="Genomic_DNA"/>
</dbReference>
<dbReference type="InterPro" id="IPR036249">
    <property type="entry name" value="Thioredoxin-like_sf"/>
</dbReference>
<keyword evidence="5" id="KW-1185">Reference proteome</keyword>
<dbReference type="GeneID" id="37014378"/>
<keyword evidence="4" id="KW-0808">Transferase</keyword>
<dbReference type="PROSITE" id="PS50404">
    <property type="entry name" value="GST_NTER"/>
    <property type="match status" value="1"/>
</dbReference>
<dbReference type="PROSITE" id="PS50405">
    <property type="entry name" value="GST_CTER"/>
    <property type="match status" value="1"/>
</dbReference>
<dbReference type="SFLD" id="SFLDG01151">
    <property type="entry name" value="Main.2:_Nu-like"/>
    <property type="match status" value="1"/>
</dbReference>
<dbReference type="Proteomes" id="UP000245942">
    <property type="component" value="Unassembled WGS sequence"/>
</dbReference>
<accession>A0A316U6E1</accession>
<feature type="domain" description="GST C-terminal" evidence="3">
    <location>
        <begin position="126"/>
        <end position="271"/>
    </location>
</feature>
<dbReference type="STRING" id="1684307.A0A316U6E1"/>
<evidence type="ECO:0000256" key="1">
    <source>
        <dbReference type="ARBA" id="ARBA00007409"/>
    </source>
</evidence>
<sequence length="271" mass="30644">MILPSLRSSTPSLFRSFSTSRARSIMQPLQVYTAGTPNGWTVPICLEELKKVNPELKWEIHPINIGQNQQKEDWFLKINPNGRIPAIVDPNNGDFAVFETSAILLYLEKKYDPDHVLSWPSSNPQADNLRSEVLQWMFFAHGGIAAMQGQANHFRMQGLGGKNYIPYALNRYIDETKRLYGVLDLRLKDRDYLVGEGRGKFTLADIRAGGWVFSHGFAGIPRSEVPDSVNKWVDRLLERDAFVAGLKTPSEGPIVKNAMANRDWVAEMPKE</sequence>
<dbReference type="InterPro" id="IPR004045">
    <property type="entry name" value="Glutathione_S-Trfase_N"/>
</dbReference>
<evidence type="ECO:0000259" key="2">
    <source>
        <dbReference type="PROSITE" id="PS50404"/>
    </source>
</evidence>
<name>A0A316U6E1_9BASI</name>
<dbReference type="SUPFAM" id="SSF47616">
    <property type="entry name" value="GST C-terminal domain-like"/>
    <property type="match status" value="1"/>
</dbReference>
<dbReference type="InterPro" id="IPR036282">
    <property type="entry name" value="Glutathione-S-Trfase_C_sf"/>
</dbReference>
<evidence type="ECO:0000313" key="5">
    <source>
        <dbReference type="Proteomes" id="UP000245942"/>
    </source>
</evidence>
<dbReference type="SFLD" id="SFLDS00019">
    <property type="entry name" value="Glutathione_Transferase_(cytos"/>
    <property type="match status" value="1"/>
</dbReference>
<dbReference type="PANTHER" id="PTHR44051">
    <property type="entry name" value="GLUTATHIONE S-TRANSFERASE-RELATED"/>
    <property type="match status" value="1"/>
</dbReference>
<evidence type="ECO:0000259" key="3">
    <source>
        <dbReference type="PROSITE" id="PS50405"/>
    </source>
</evidence>
<dbReference type="SFLD" id="SFLDG00358">
    <property type="entry name" value="Main_(cytGST)"/>
    <property type="match status" value="1"/>
</dbReference>
<dbReference type="Pfam" id="PF13409">
    <property type="entry name" value="GST_N_2"/>
    <property type="match status" value="1"/>
</dbReference>
<organism evidence="4 5">
    <name type="scientific">Pseudomicrostroma glucosiphilum</name>
    <dbReference type="NCBI Taxonomy" id="1684307"/>
    <lineage>
        <taxon>Eukaryota</taxon>
        <taxon>Fungi</taxon>
        <taxon>Dikarya</taxon>
        <taxon>Basidiomycota</taxon>
        <taxon>Ustilaginomycotina</taxon>
        <taxon>Exobasidiomycetes</taxon>
        <taxon>Microstromatales</taxon>
        <taxon>Microstromatales incertae sedis</taxon>
        <taxon>Pseudomicrostroma</taxon>
    </lineage>
</organism>
<dbReference type="SUPFAM" id="SSF52833">
    <property type="entry name" value="Thioredoxin-like"/>
    <property type="match status" value="1"/>
</dbReference>
<dbReference type="Pfam" id="PF00043">
    <property type="entry name" value="GST_C"/>
    <property type="match status" value="1"/>
</dbReference>
<dbReference type="RefSeq" id="XP_025347548.1">
    <property type="nucleotide sequence ID" value="XM_025492644.1"/>
</dbReference>
<feature type="domain" description="GST N-terminal" evidence="2">
    <location>
        <begin position="26"/>
        <end position="115"/>
    </location>
</feature>
<dbReference type="InterPro" id="IPR010987">
    <property type="entry name" value="Glutathione-S-Trfase_C-like"/>
</dbReference>
<evidence type="ECO:0000313" key="4">
    <source>
        <dbReference type="EMBL" id="PWN20388.1"/>
    </source>
</evidence>
<dbReference type="InterPro" id="IPR004046">
    <property type="entry name" value="GST_C"/>
</dbReference>
<dbReference type="InterPro" id="IPR040079">
    <property type="entry name" value="Glutathione_S-Trfase"/>
</dbReference>
<dbReference type="Gene3D" id="1.20.1050.10">
    <property type="match status" value="1"/>
</dbReference>
<dbReference type="GO" id="GO:0016740">
    <property type="term" value="F:transferase activity"/>
    <property type="evidence" value="ECO:0007669"/>
    <property type="project" value="UniProtKB-KW"/>
</dbReference>
<dbReference type="OrthoDB" id="422574at2759"/>
<reference evidence="4 5" key="1">
    <citation type="journal article" date="2018" name="Mol. Biol. Evol.">
        <title>Broad Genomic Sampling Reveals a Smut Pathogenic Ancestry of the Fungal Clade Ustilaginomycotina.</title>
        <authorList>
            <person name="Kijpornyongpan T."/>
            <person name="Mondo S.J."/>
            <person name="Barry K."/>
            <person name="Sandor L."/>
            <person name="Lee J."/>
            <person name="Lipzen A."/>
            <person name="Pangilinan J."/>
            <person name="LaButti K."/>
            <person name="Hainaut M."/>
            <person name="Henrissat B."/>
            <person name="Grigoriev I.V."/>
            <person name="Spatafora J.W."/>
            <person name="Aime M.C."/>
        </authorList>
    </citation>
    <scope>NUCLEOTIDE SEQUENCE [LARGE SCALE GENOMIC DNA]</scope>
    <source>
        <strain evidence="4 5">MCA 4718</strain>
    </source>
</reference>
<gene>
    <name evidence="4" type="ORF">BCV69DRAFT_283269</name>
</gene>
<dbReference type="CDD" id="cd03048">
    <property type="entry name" value="GST_N_Ure2p_like"/>
    <property type="match status" value="1"/>
</dbReference>
<proteinExistence type="inferred from homology"/>
<dbReference type="AlphaFoldDB" id="A0A316U6E1"/>
<comment type="similarity">
    <text evidence="1">Belongs to the GST superfamily.</text>
</comment>